<dbReference type="GO" id="GO:0071949">
    <property type="term" value="F:FAD binding"/>
    <property type="evidence" value="ECO:0007669"/>
    <property type="project" value="InterPro"/>
</dbReference>
<accession>A0A0D2HC55</accession>
<dbReference type="RefSeq" id="XP_016633573.1">
    <property type="nucleotide sequence ID" value="XM_016775530.1"/>
</dbReference>
<evidence type="ECO:0000259" key="5">
    <source>
        <dbReference type="Pfam" id="PF01494"/>
    </source>
</evidence>
<dbReference type="STRING" id="1442371.A0A0D2HC55"/>
<feature type="domain" description="FAD-binding" evidence="5">
    <location>
        <begin position="16"/>
        <end position="389"/>
    </location>
</feature>
<dbReference type="SUPFAM" id="SSF54373">
    <property type="entry name" value="FAD-linked reductases, C-terminal domain"/>
    <property type="match status" value="1"/>
</dbReference>
<evidence type="ECO:0000256" key="4">
    <source>
        <dbReference type="ARBA" id="ARBA00023002"/>
    </source>
</evidence>
<dbReference type="Gene3D" id="3.30.9.10">
    <property type="entry name" value="D-Amino Acid Oxidase, subunit A, domain 2"/>
    <property type="match status" value="1"/>
</dbReference>
<protein>
    <recommendedName>
        <fullName evidence="9">FAD-binding domain-containing protein</fullName>
    </recommendedName>
</protein>
<dbReference type="OrthoDB" id="1716816at2759"/>
<keyword evidence="4" id="KW-0560">Oxidoreductase</keyword>
<sequence length="639" mass="70415">MTSSTARPEMAEADMDVDVLIVGGGPVGLNLAYQLRRFSSAPINPDPSGSPISVHVVEMHPKPVQENFGRAVTFWPRSMEILAQMGLADQITQQCVAVRSSAAYDKTGTEVFGRGWSFVEGLEDTRFTFASVLRQKFVEDIFRAELDRLGAKVSENCKFVDLTVDEAVKVGGKGRVKARILDRSGGDGHEREYTVKCRYLIGCDGSRTLVRGAAGIESDGDRTEDKWVRIDGVLKSTTMPKPRSYGAIESPLYGNVLWIPLDHGATRIGFALNDERRKLYKELNQEVFVQEAKLSVKPFDIEYERVDWASVYSVGQRVARNFWAKESVFIAGDAAHSHSSGAGQGMNAGMHDAVNLGWKLALVLTGVLKREVLETYELERRPNARKLIKYDEDISVLVSGRLPKDWPGDKTEDPNVVLGRILQEAKGFNTGLTIGFEPNIAVSRNDSGEDAELVAKRTIIPAPAISGYRAPDVKVLTPALWEPVWLHTLMANLARFYVVVFMGRSPEAKTSFSKMKEDVQKNQHLRLDRVPGTAPAAATNGAHINGSSGSQQPRKWPVDFLTILPEKFGNAWFELGTDPLGRVYYDGDGGHAYQRYGVEVDAGAVFVVRPDGWIGARFGLGSDSIVDEVDAYLGGLLYR</sequence>
<dbReference type="VEuPathDB" id="FungiDB:Z520_05026"/>
<dbReference type="EMBL" id="KN848069">
    <property type="protein sequence ID" value="KIX99450.1"/>
    <property type="molecule type" value="Genomic_DNA"/>
</dbReference>
<dbReference type="PANTHER" id="PTHR43004">
    <property type="entry name" value="TRK SYSTEM POTASSIUM UPTAKE PROTEIN"/>
    <property type="match status" value="1"/>
</dbReference>
<dbReference type="InterPro" id="IPR012941">
    <property type="entry name" value="Phe_hydrox_C_dim_dom"/>
</dbReference>
<dbReference type="PANTHER" id="PTHR43004:SF5">
    <property type="entry name" value="FAD-BINDING DOMAIN-CONTAINING PROTEIN"/>
    <property type="match status" value="1"/>
</dbReference>
<dbReference type="InterPro" id="IPR036249">
    <property type="entry name" value="Thioredoxin-like_sf"/>
</dbReference>
<dbReference type="Pfam" id="PF07976">
    <property type="entry name" value="Phe_hydrox_dim"/>
    <property type="match status" value="1"/>
</dbReference>
<evidence type="ECO:0000256" key="1">
    <source>
        <dbReference type="ARBA" id="ARBA00007801"/>
    </source>
</evidence>
<dbReference type="Gene3D" id="3.50.50.60">
    <property type="entry name" value="FAD/NAD(P)-binding domain"/>
    <property type="match status" value="1"/>
</dbReference>
<dbReference type="AlphaFoldDB" id="A0A0D2HC55"/>
<evidence type="ECO:0000259" key="6">
    <source>
        <dbReference type="Pfam" id="PF07976"/>
    </source>
</evidence>
<proteinExistence type="inferred from homology"/>
<dbReference type="SUPFAM" id="SSF51905">
    <property type="entry name" value="FAD/NAD(P)-binding domain"/>
    <property type="match status" value="1"/>
</dbReference>
<evidence type="ECO:0000313" key="8">
    <source>
        <dbReference type="Proteomes" id="UP000053411"/>
    </source>
</evidence>
<dbReference type="SUPFAM" id="SSF52833">
    <property type="entry name" value="Thioredoxin-like"/>
    <property type="match status" value="1"/>
</dbReference>
<dbReference type="Proteomes" id="UP000053411">
    <property type="component" value="Unassembled WGS sequence"/>
</dbReference>
<dbReference type="PRINTS" id="PR00420">
    <property type="entry name" value="RNGMNOXGNASE"/>
</dbReference>
<organism evidence="7 8">
    <name type="scientific">Fonsecaea multimorphosa CBS 102226</name>
    <dbReference type="NCBI Taxonomy" id="1442371"/>
    <lineage>
        <taxon>Eukaryota</taxon>
        <taxon>Fungi</taxon>
        <taxon>Dikarya</taxon>
        <taxon>Ascomycota</taxon>
        <taxon>Pezizomycotina</taxon>
        <taxon>Eurotiomycetes</taxon>
        <taxon>Chaetothyriomycetidae</taxon>
        <taxon>Chaetothyriales</taxon>
        <taxon>Herpotrichiellaceae</taxon>
        <taxon>Fonsecaea</taxon>
    </lineage>
</organism>
<keyword evidence="2" id="KW-0285">Flavoprotein</keyword>
<dbReference type="GO" id="GO:0016709">
    <property type="term" value="F:oxidoreductase activity, acting on paired donors, with incorporation or reduction of molecular oxygen, NAD(P)H as one donor, and incorporation of one atom of oxygen"/>
    <property type="evidence" value="ECO:0007669"/>
    <property type="project" value="UniProtKB-ARBA"/>
</dbReference>
<keyword evidence="8" id="KW-1185">Reference proteome</keyword>
<gene>
    <name evidence="7" type="ORF">Z520_05026</name>
</gene>
<dbReference type="GeneID" id="27710772"/>
<dbReference type="Gene3D" id="3.40.30.20">
    <property type="match status" value="1"/>
</dbReference>
<dbReference type="InterPro" id="IPR038220">
    <property type="entry name" value="PHOX_C_sf"/>
</dbReference>
<dbReference type="Pfam" id="PF01494">
    <property type="entry name" value="FAD_binding_3"/>
    <property type="match status" value="1"/>
</dbReference>
<dbReference type="InterPro" id="IPR002938">
    <property type="entry name" value="FAD-bd"/>
</dbReference>
<dbReference type="InterPro" id="IPR050641">
    <property type="entry name" value="RIFMO-like"/>
</dbReference>
<keyword evidence="3" id="KW-0274">FAD</keyword>
<reference evidence="7 8" key="1">
    <citation type="submission" date="2015-01" db="EMBL/GenBank/DDBJ databases">
        <title>The Genome Sequence of Fonsecaea multimorphosa CBS 102226.</title>
        <authorList>
            <consortium name="The Broad Institute Genomics Platform"/>
            <person name="Cuomo C."/>
            <person name="de Hoog S."/>
            <person name="Gorbushina A."/>
            <person name="Stielow B."/>
            <person name="Teixiera M."/>
            <person name="Abouelleil A."/>
            <person name="Chapman S.B."/>
            <person name="Priest M."/>
            <person name="Young S.K."/>
            <person name="Wortman J."/>
            <person name="Nusbaum C."/>
            <person name="Birren B."/>
        </authorList>
    </citation>
    <scope>NUCLEOTIDE SEQUENCE [LARGE SCALE GENOMIC DNA]</scope>
    <source>
        <strain evidence="7 8">CBS 102226</strain>
    </source>
</reference>
<comment type="similarity">
    <text evidence="1">Belongs to the PheA/TfdB FAD monooxygenase family.</text>
</comment>
<evidence type="ECO:0000256" key="2">
    <source>
        <dbReference type="ARBA" id="ARBA00022630"/>
    </source>
</evidence>
<feature type="domain" description="Phenol hydroxylase-like C-terminal dimerisation" evidence="6">
    <location>
        <begin position="462"/>
        <end position="637"/>
    </location>
</feature>
<evidence type="ECO:0000313" key="7">
    <source>
        <dbReference type="EMBL" id="KIX99450.1"/>
    </source>
</evidence>
<evidence type="ECO:0008006" key="9">
    <source>
        <dbReference type="Google" id="ProtNLM"/>
    </source>
</evidence>
<evidence type="ECO:0000256" key="3">
    <source>
        <dbReference type="ARBA" id="ARBA00022827"/>
    </source>
</evidence>
<dbReference type="InterPro" id="IPR036188">
    <property type="entry name" value="FAD/NAD-bd_sf"/>
</dbReference>
<name>A0A0D2HC55_9EURO</name>